<keyword evidence="1" id="KW-0472">Membrane</keyword>
<evidence type="ECO:0000313" key="2">
    <source>
        <dbReference type="EMBL" id="MEG3616400.1"/>
    </source>
</evidence>
<keyword evidence="1" id="KW-0812">Transmembrane</keyword>
<reference evidence="2" key="1">
    <citation type="journal article" date="2024" name="Antonie Van Leeuwenhoek">
        <title>Isoptericola haloaureus sp. nov., a dimorphic actinobacterium isolated from mangrove sediments of southeast India, implicating biosaline agricultural significance through nitrogen fixation and salt tolerance genes.</title>
        <authorList>
            <person name="Prathaban M."/>
            <person name="Prathiviraj R."/>
            <person name="Ravichandran M."/>
            <person name="Natarajan S.D."/>
            <person name="Sobanaa M."/>
            <person name="Hari Krishna Kumar S."/>
            <person name="Chandrasekar V."/>
            <person name="Selvin J."/>
        </authorList>
    </citation>
    <scope>NUCLEOTIDE SEQUENCE</scope>
    <source>
        <strain evidence="2">MP1014</strain>
    </source>
</reference>
<comment type="caution">
    <text evidence="2">The sequence shown here is derived from an EMBL/GenBank/DDBJ whole genome shotgun (WGS) entry which is preliminary data.</text>
</comment>
<evidence type="ECO:0000313" key="3">
    <source>
        <dbReference type="Proteomes" id="UP001310387"/>
    </source>
</evidence>
<accession>A0ABU7ZAU0</accession>
<dbReference type="Gene3D" id="2.30.110.10">
    <property type="entry name" value="Electron Transport, Fmn-binding Protein, Chain A"/>
    <property type="match status" value="1"/>
</dbReference>
<dbReference type="RefSeq" id="WP_332902877.1">
    <property type="nucleotide sequence ID" value="NZ_JBAGLP010000118.1"/>
</dbReference>
<proteinExistence type="predicted"/>
<gene>
    <name evidence="2" type="ORF">V5O49_14815</name>
</gene>
<dbReference type="Pfam" id="PF04075">
    <property type="entry name" value="F420H2_quin_red"/>
    <property type="match status" value="1"/>
</dbReference>
<name>A0ABU7ZAU0_9MICO</name>
<dbReference type="InterPro" id="IPR004378">
    <property type="entry name" value="F420H2_quin_Rdtase"/>
</dbReference>
<sequence length="158" mass="17757">MDLATRLLHSRWLVRAPIWLFRIGGGVLFGGRLLLLQHRGRTTGARRFAVLEVSGRPDPDRLVVVAGLNARPQWYRNVLVEPRVLVSVGRRRDARALAEPLDPDAAAARLREYADQHPAAWARLEQVVTAWAVPLAAAQGERDWRRVVPVVELRLLDG</sequence>
<dbReference type="NCBIfam" id="TIGR00026">
    <property type="entry name" value="hi_GC_TIGR00026"/>
    <property type="match status" value="1"/>
</dbReference>
<keyword evidence="3" id="KW-1185">Reference proteome</keyword>
<feature type="transmembrane region" description="Helical" evidence="1">
    <location>
        <begin position="12"/>
        <end position="35"/>
    </location>
</feature>
<keyword evidence="1" id="KW-1133">Transmembrane helix</keyword>
<dbReference type="EMBL" id="JBAGLP010000118">
    <property type="protein sequence ID" value="MEG3616400.1"/>
    <property type="molecule type" value="Genomic_DNA"/>
</dbReference>
<protein>
    <submittedName>
        <fullName evidence="2">Nitroreductase family deazaflavin-dependent oxidoreductase</fullName>
    </submittedName>
</protein>
<dbReference type="InterPro" id="IPR012349">
    <property type="entry name" value="Split_barrel_FMN-bd"/>
</dbReference>
<organism evidence="2 3">
    <name type="scientific">Isoptericola haloaureus</name>
    <dbReference type="NCBI Taxonomy" id="1542902"/>
    <lineage>
        <taxon>Bacteria</taxon>
        <taxon>Bacillati</taxon>
        <taxon>Actinomycetota</taxon>
        <taxon>Actinomycetes</taxon>
        <taxon>Micrococcales</taxon>
        <taxon>Promicromonosporaceae</taxon>
        <taxon>Isoptericola</taxon>
    </lineage>
</organism>
<evidence type="ECO:0000256" key="1">
    <source>
        <dbReference type="SAM" id="Phobius"/>
    </source>
</evidence>
<reference evidence="2" key="2">
    <citation type="submission" date="2024-02" db="EMBL/GenBank/DDBJ databases">
        <authorList>
            <person name="Prathaban M."/>
            <person name="Mythili R."/>
            <person name="Sharmila Devi N."/>
            <person name="Sobanaa M."/>
            <person name="Prathiviraj R."/>
            <person name="Selvin J."/>
        </authorList>
    </citation>
    <scope>NUCLEOTIDE SEQUENCE</scope>
    <source>
        <strain evidence="2">MP1014</strain>
    </source>
</reference>
<dbReference type="Proteomes" id="UP001310387">
    <property type="component" value="Unassembled WGS sequence"/>
</dbReference>